<comment type="similarity">
    <text evidence="2">Belongs to the CorA metal ion transporter (MIT) (TC 1.A.35) family.</text>
</comment>
<sequence length="612" mass="69350">MPREDSGSSSGASLTSDEEDYDRQELVAVSPTYASAPTTFPPAAAAAAKPTVQPIRTTAKTAGPMSPQRAPLGPHARRFRQVAQKLIQMHRTSTFISKMGAGAEPGVDPRRNTAHQLYGHLTQLCTIDVCDYNSVRSTTRTYDNSGFKDWLARADHKRESWAKVRWIHVNGISWDVLSMLALEYDMHPLALEDVLHSRHTSRSKAAYYSKHLFIRILVHALKEEEDFEDEILHEDHPRTESPIPMQTLKYDPDATLGKNSRATSRKASGSSTSNGPRDPEGKLPRTFTQERWQNRDADIDRRARMAKLQVIKDQDERVHVTLDNLFMFLLRDGTVITIFAKPNSDLVDPIKTRLKSRDGILRATADPSLLIESLLDLVVDEALEIVDRYQDALTKLESKILIRPKMRLVRALHIMSGDLALRKRSLEPIKSLVFGLRRYDLDRCKAVQEAEFAHLPPGSEIPPVIGFMSHKAKIYLADVHDHVDYILSSMDLFTTQAENLISYTFNLSGYMTNETMRRLTLITMICLPLTLLTGYFGMNFSAMFSVMEHSDLFFWEIAIPVMAVLIPLFMWSDIKRGVHKVQKRLAARQAAIEIKAGRIPAPVKHRKHHRRG</sequence>
<accession>A0A165NAX0</accession>
<evidence type="ECO:0008006" key="12">
    <source>
        <dbReference type="Google" id="ProtNLM"/>
    </source>
</evidence>
<evidence type="ECO:0000313" key="10">
    <source>
        <dbReference type="EMBL" id="KZW00479.1"/>
    </source>
</evidence>
<evidence type="ECO:0000256" key="2">
    <source>
        <dbReference type="ARBA" id="ARBA00009765"/>
    </source>
</evidence>
<gene>
    <name evidence="10" type="ORF">EXIGLDRAFT_639205</name>
</gene>
<dbReference type="PANTHER" id="PTHR46494:SF1">
    <property type="entry name" value="CORA FAMILY METAL ION TRANSPORTER (EUROFUNG)"/>
    <property type="match status" value="1"/>
</dbReference>
<feature type="transmembrane region" description="Helical" evidence="9">
    <location>
        <begin position="519"/>
        <end position="540"/>
    </location>
</feature>
<evidence type="ECO:0000256" key="1">
    <source>
        <dbReference type="ARBA" id="ARBA00004651"/>
    </source>
</evidence>
<keyword evidence="3" id="KW-0813">Transport</keyword>
<evidence type="ECO:0000256" key="8">
    <source>
        <dbReference type="SAM" id="MobiDB-lite"/>
    </source>
</evidence>
<dbReference type="GO" id="GO:0050897">
    <property type="term" value="F:cobalt ion binding"/>
    <property type="evidence" value="ECO:0007669"/>
    <property type="project" value="TreeGrafter"/>
</dbReference>
<name>A0A165NAX0_EXIGL</name>
<dbReference type="Gene3D" id="3.30.460.20">
    <property type="entry name" value="CorA soluble domain-like"/>
    <property type="match status" value="1"/>
</dbReference>
<reference evidence="10 11" key="1">
    <citation type="journal article" date="2016" name="Mol. Biol. Evol.">
        <title>Comparative Genomics of Early-Diverging Mushroom-Forming Fungi Provides Insights into the Origins of Lignocellulose Decay Capabilities.</title>
        <authorList>
            <person name="Nagy L.G."/>
            <person name="Riley R."/>
            <person name="Tritt A."/>
            <person name="Adam C."/>
            <person name="Daum C."/>
            <person name="Floudas D."/>
            <person name="Sun H."/>
            <person name="Yadav J.S."/>
            <person name="Pangilinan J."/>
            <person name="Larsson K.H."/>
            <person name="Matsuura K."/>
            <person name="Barry K."/>
            <person name="Labutti K."/>
            <person name="Kuo R."/>
            <person name="Ohm R.A."/>
            <person name="Bhattacharya S.S."/>
            <person name="Shirouzu T."/>
            <person name="Yoshinaga Y."/>
            <person name="Martin F.M."/>
            <person name="Grigoriev I.V."/>
            <person name="Hibbett D.S."/>
        </authorList>
    </citation>
    <scope>NUCLEOTIDE SEQUENCE [LARGE SCALE GENOMIC DNA]</scope>
    <source>
        <strain evidence="10 11">HHB12029</strain>
    </source>
</reference>
<evidence type="ECO:0000256" key="4">
    <source>
        <dbReference type="ARBA" id="ARBA00022475"/>
    </source>
</evidence>
<feature type="compositionally biased region" description="Polar residues" evidence="8">
    <location>
        <begin position="257"/>
        <end position="275"/>
    </location>
</feature>
<dbReference type="InterPro" id="IPR045863">
    <property type="entry name" value="CorA_TM1_TM2"/>
</dbReference>
<keyword evidence="7 9" id="KW-0472">Membrane</keyword>
<protein>
    <recommendedName>
        <fullName evidence="12">Cora-domain-containing protein</fullName>
    </recommendedName>
</protein>
<keyword evidence="5 9" id="KW-0812">Transmembrane</keyword>
<comment type="subcellular location">
    <subcellularLocation>
        <location evidence="1">Cell membrane</location>
        <topology evidence="1">Multi-pass membrane protein</topology>
    </subcellularLocation>
</comment>
<dbReference type="SUPFAM" id="SSF144083">
    <property type="entry name" value="Magnesium transport protein CorA, transmembrane region"/>
    <property type="match status" value="1"/>
</dbReference>
<evidence type="ECO:0000256" key="7">
    <source>
        <dbReference type="ARBA" id="ARBA00023136"/>
    </source>
</evidence>
<dbReference type="InParanoid" id="A0A165NAX0"/>
<feature type="transmembrane region" description="Helical" evidence="9">
    <location>
        <begin position="552"/>
        <end position="574"/>
    </location>
</feature>
<dbReference type="GO" id="GO:0015095">
    <property type="term" value="F:magnesium ion transmembrane transporter activity"/>
    <property type="evidence" value="ECO:0007669"/>
    <property type="project" value="TreeGrafter"/>
</dbReference>
<evidence type="ECO:0000256" key="9">
    <source>
        <dbReference type="SAM" id="Phobius"/>
    </source>
</evidence>
<dbReference type="OrthoDB" id="165352at2759"/>
<keyword evidence="11" id="KW-1185">Reference proteome</keyword>
<evidence type="ECO:0000313" key="11">
    <source>
        <dbReference type="Proteomes" id="UP000077266"/>
    </source>
</evidence>
<dbReference type="Proteomes" id="UP000077266">
    <property type="component" value="Unassembled WGS sequence"/>
</dbReference>
<keyword evidence="4" id="KW-1003">Cell membrane</keyword>
<dbReference type="Pfam" id="PF01544">
    <property type="entry name" value="CorA"/>
    <property type="match status" value="1"/>
</dbReference>
<proteinExistence type="inferred from homology"/>
<evidence type="ECO:0000256" key="5">
    <source>
        <dbReference type="ARBA" id="ARBA00022692"/>
    </source>
</evidence>
<feature type="region of interest" description="Disordered" evidence="8">
    <location>
        <begin position="233"/>
        <end position="291"/>
    </location>
</feature>
<dbReference type="GO" id="GO:0005886">
    <property type="term" value="C:plasma membrane"/>
    <property type="evidence" value="ECO:0007669"/>
    <property type="project" value="UniProtKB-SubCell"/>
</dbReference>
<dbReference type="InterPro" id="IPR002523">
    <property type="entry name" value="MgTranspt_CorA/ZnTranspt_ZntB"/>
</dbReference>
<dbReference type="SUPFAM" id="SSF143865">
    <property type="entry name" value="CorA soluble domain-like"/>
    <property type="match status" value="1"/>
</dbReference>
<evidence type="ECO:0000256" key="6">
    <source>
        <dbReference type="ARBA" id="ARBA00022989"/>
    </source>
</evidence>
<feature type="region of interest" description="Disordered" evidence="8">
    <location>
        <begin position="1"/>
        <end position="29"/>
    </location>
</feature>
<dbReference type="Gene3D" id="1.20.58.340">
    <property type="entry name" value="Magnesium transport protein CorA, transmembrane region"/>
    <property type="match status" value="2"/>
</dbReference>
<keyword evidence="6 9" id="KW-1133">Transmembrane helix</keyword>
<dbReference type="EMBL" id="KV425900">
    <property type="protein sequence ID" value="KZW00479.1"/>
    <property type="molecule type" value="Genomic_DNA"/>
</dbReference>
<dbReference type="GO" id="GO:0015087">
    <property type="term" value="F:cobalt ion transmembrane transporter activity"/>
    <property type="evidence" value="ECO:0007669"/>
    <property type="project" value="TreeGrafter"/>
</dbReference>
<dbReference type="PANTHER" id="PTHR46494">
    <property type="entry name" value="CORA FAMILY METAL ION TRANSPORTER (EUROFUNG)"/>
    <property type="match status" value="1"/>
</dbReference>
<dbReference type="InterPro" id="IPR045861">
    <property type="entry name" value="CorA_cytoplasmic_dom"/>
</dbReference>
<dbReference type="AlphaFoldDB" id="A0A165NAX0"/>
<dbReference type="GO" id="GO:0000287">
    <property type="term" value="F:magnesium ion binding"/>
    <property type="evidence" value="ECO:0007669"/>
    <property type="project" value="TreeGrafter"/>
</dbReference>
<organism evidence="10 11">
    <name type="scientific">Exidia glandulosa HHB12029</name>
    <dbReference type="NCBI Taxonomy" id="1314781"/>
    <lineage>
        <taxon>Eukaryota</taxon>
        <taxon>Fungi</taxon>
        <taxon>Dikarya</taxon>
        <taxon>Basidiomycota</taxon>
        <taxon>Agaricomycotina</taxon>
        <taxon>Agaricomycetes</taxon>
        <taxon>Auriculariales</taxon>
        <taxon>Exidiaceae</taxon>
        <taxon>Exidia</taxon>
    </lineage>
</organism>
<evidence type="ECO:0000256" key="3">
    <source>
        <dbReference type="ARBA" id="ARBA00022448"/>
    </source>
</evidence>
<dbReference type="STRING" id="1314781.A0A165NAX0"/>